<proteinExistence type="predicted"/>
<organism evidence="1 2">
    <name type="scientific">Sphaerodactylus townsendi</name>
    <dbReference type="NCBI Taxonomy" id="933632"/>
    <lineage>
        <taxon>Eukaryota</taxon>
        <taxon>Metazoa</taxon>
        <taxon>Chordata</taxon>
        <taxon>Craniata</taxon>
        <taxon>Vertebrata</taxon>
        <taxon>Euteleostomi</taxon>
        <taxon>Lepidosauria</taxon>
        <taxon>Squamata</taxon>
        <taxon>Bifurcata</taxon>
        <taxon>Gekkota</taxon>
        <taxon>Sphaerodactylidae</taxon>
        <taxon>Sphaerodactylus</taxon>
    </lineage>
</organism>
<name>A0ACB8FYT9_9SAUR</name>
<protein>
    <submittedName>
        <fullName evidence="1">Uncharacterized protein</fullName>
    </submittedName>
</protein>
<dbReference type="EMBL" id="CM037626">
    <property type="protein sequence ID" value="KAH8012289.1"/>
    <property type="molecule type" value="Genomic_DNA"/>
</dbReference>
<evidence type="ECO:0000313" key="2">
    <source>
        <dbReference type="Proteomes" id="UP000827872"/>
    </source>
</evidence>
<accession>A0ACB8FYT9</accession>
<evidence type="ECO:0000313" key="1">
    <source>
        <dbReference type="EMBL" id="KAH8012289.1"/>
    </source>
</evidence>
<comment type="caution">
    <text evidence="1">The sequence shown here is derived from an EMBL/GenBank/DDBJ whole genome shotgun (WGS) entry which is preliminary data.</text>
</comment>
<gene>
    <name evidence="1" type="ORF">K3G42_016049</name>
</gene>
<keyword evidence="2" id="KW-1185">Reference proteome</keyword>
<sequence>MFWVSMVSLLAMWGTGSYSQPVQPPSASVLLGNTVKLSCTGVSGYGVYWYQQKSGNPPRYLLYYYSDSSKHQGSGVPSRFSGSKDSSGNTGYLTITGVQAEDEADYYCAREHDLSSMFWMSMVSLLAMWGTGSYSQPVQPPSASVLPGNTVKLSCTGVSGYGVYWYQQNSGNPPRYLLYYYSDSSKHQGSGVPLGSLGPKTHLETLAI</sequence>
<dbReference type="Proteomes" id="UP000827872">
    <property type="component" value="Linkage Group LG13"/>
</dbReference>
<reference evidence="1" key="1">
    <citation type="submission" date="2021-08" db="EMBL/GenBank/DDBJ databases">
        <title>The first chromosome-level gecko genome reveals the dynamic sex chromosomes of Neotropical dwarf geckos (Sphaerodactylidae: Sphaerodactylus).</title>
        <authorList>
            <person name="Pinto B.J."/>
            <person name="Keating S.E."/>
            <person name="Gamble T."/>
        </authorList>
    </citation>
    <scope>NUCLEOTIDE SEQUENCE</scope>
    <source>
        <strain evidence="1">TG3544</strain>
    </source>
</reference>